<dbReference type="Pfam" id="PF11228">
    <property type="entry name" value="DUF3027"/>
    <property type="match status" value="1"/>
</dbReference>
<dbReference type="RefSeq" id="WP_231484035.1">
    <property type="nucleotide sequence ID" value="NZ_BAAAZO010000011.1"/>
</dbReference>
<protein>
    <submittedName>
        <fullName evidence="2">DUF3027 domain-containing protein</fullName>
    </submittedName>
</protein>
<sequence length="638" mass="65502">MVDQQVTGTIDEVQAPIIPEQAEPQVPAPAALPTEPDPVAAAAVDLARGAAEDVAQPDTVGRHLSVSVDQAGLTMHAFDCTAKGYRGWRWAVTLAHVPGSDRVTVCDTVLLPGAESIMAPDWVPWSDRLAPGDLGPGDELPFRPEDPNLVPGYTVTDEDDSDQQLFWELGLGRERLLGPEGVSGAADRWHRGPHGPTADIAVQSAASCVTCAYFVPLSGRLRQSFGACANEWSPADGSVVTVDFGCGAHSETDLEMPAPEPLSDHILDDTVVEEFDLSAPEPSAESSAEPAPGIETGSMVDDDGPQTPGNRSDGVGSESSADAETGAEASGDADAQAEVPTRRTPRDAGGTMKDLVEPDTAPPVQIAVEPTIDPEPVASPEDLITVHPLGESAVSEPVTSESAVDENTVNASVADEVAGVEPVVDEAVAEEAAPVSVEPVQSAEQDESAERVESAEPVTEVVSFGGVPEERTVKAEPEEDQAPPVALGPDARVADVDAPETVASSEVSQGQALEPVSEYNSPADGSVATPGQSIRESDGALAASSETATPSLSSGTAGAAVDAVTGPDHGDAASEPVRAGSAEADPAGRGAVETDSVADVLNFEATESQAATPVTEAAQAPDDDERTPESRTEVPPQS</sequence>
<feature type="compositionally biased region" description="Low complexity" evidence="1">
    <location>
        <begin position="555"/>
        <end position="566"/>
    </location>
</feature>
<feature type="compositionally biased region" description="Polar residues" evidence="1">
    <location>
        <begin position="544"/>
        <end position="554"/>
    </location>
</feature>
<feature type="region of interest" description="Disordered" evidence="1">
    <location>
        <begin position="430"/>
        <end position="638"/>
    </location>
</feature>
<comment type="caution">
    <text evidence="2">The sequence shown here is derived from an EMBL/GenBank/DDBJ whole genome shotgun (WGS) entry which is preliminary data.</text>
</comment>
<name>A0ABP7AGK7_9ACTN</name>
<dbReference type="EMBL" id="BAAAZO010000011">
    <property type="protein sequence ID" value="GAA3631753.1"/>
    <property type="molecule type" value="Genomic_DNA"/>
</dbReference>
<dbReference type="Proteomes" id="UP001501074">
    <property type="component" value="Unassembled WGS sequence"/>
</dbReference>
<organism evidence="2 3">
    <name type="scientific">Kineosporia mesophila</name>
    <dbReference type="NCBI Taxonomy" id="566012"/>
    <lineage>
        <taxon>Bacteria</taxon>
        <taxon>Bacillati</taxon>
        <taxon>Actinomycetota</taxon>
        <taxon>Actinomycetes</taxon>
        <taxon>Kineosporiales</taxon>
        <taxon>Kineosporiaceae</taxon>
        <taxon>Kineosporia</taxon>
    </lineage>
</organism>
<dbReference type="InterPro" id="IPR021391">
    <property type="entry name" value="DUF3027"/>
</dbReference>
<feature type="compositionally biased region" description="Low complexity" evidence="1">
    <location>
        <begin position="430"/>
        <end position="440"/>
    </location>
</feature>
<evidence type="ECO:0000313" key="3">
    <source>
        <dbReference type="Proteomes" id="UP001501074"/>
    </source>
</evidence>
<keyword evidence="3" id="KW-1185">Reference proteome</keyword>
<feature type="compositionally biased region" description="Low complexity" evidence="1">
    <location>
        <begin position="278"/>
        <end position="292"/>
    </location>
</feature>
<evidence type="ECO:0000256" key="1">
    <source>
        <dbReference type="SAM" id="MobiDB-lite"/>
    </source>
</evidence>
<reference evidence="3" key="1">
    <citation type="journal article" date="2019" name="Int. J. Syst. Evol. Microbiol.">
        <title>The Global Catalogue of Microorganisms (GCM) 10K type strain sequencing project: providing services to taxonomists for standard genome sequencing and annotation.</title>
        <authorList>
            <consortium name="The Broad Institute Genomics Platform"/>
            <consortium name="The Broad Institute Genome Sequencing Center for Infectious Disease"/>
            <person name="Wu L."/>
            <person name="Ma J."/>
        </authorList>
    </citation>
    <scope>NUCLEOTIDE SEQUENCE [LARGE SCALE GENOMIC DNA]</scope>
    <source>
        <strain evidence="3">JCM 16902</strain>
    </source>
</reference>
<accession>A0ABP7AGK7</accession>
<evidence type="ECO:0000313" key="2">
    <source>
        <dbReference type="EMBL" id="GAA3631753.1"/>
    </source>
</evidence>
<gene>
    <name evidence="2" type="ORF">GCM10022223_57330</name>
</gene>
<feature type="region of interest" description="Disordered" evidence="1">
    <location>
        <begin position="277"/>
        <end position="363"/>
    </location>
</feature>
<feature type="compositionally biased region" description="Polar residues" evidence="1">
    <location>
        <begin position="502"/>
        <end position="511"/>
    </location>
</feature>
<proteinExistence type="predicted"/>